<dbReference type="EC" id="6.3.2.-" evidence="5"/>
<evidence type="ECO:0000313" key="6">
    <source>
        <dbReference type="Proteomes" id="UP000092627"/>
    </source>
</evidence>
<evidence type="ECO:0000259" key="4">
    <source>
        <dbReference type="Pfam" id="PF07714"/>
    </source>
</evidence>
<dbReference type="InterPro" id="IPR017441">
    <property type="entry name" value="Protein_kinase_ATP_BS"/>
</dbReference>
<evidence type="ECO:0000256" key="3">
    <source>
        <dbReference type="PROSITE-ProRule" id="PRU10141"/>
    </source>
</evidence>
<dbReference type="AlphaFoldDB" id="A0A1A8TBU2"/>
<dbReference type="InterPro" id="IPR001245">
    <property type="entry name" value="Ser-Thr/Tyr_kinase_cat_dom"/>
</dbReference>
<feature type="domain" description="Serine-threonine/tyrosine-protein kinase catalytic" evidence="4">
    <location>
        <begin position="204"/>
        <end position="365"/>
    </location>
</feature>
<dbReference type="SUPFAM" id="SSF56112">
    <property type="entry name" value="Protein kinase-like (PK-like)"/>
    <property type="match status" value="1"/>
</dbReference>
<dbReference type="Gene3D" id="3.80.10.10">
    <property type="entry name" value="Ribonuclease Inhibitor"/>
    <property type="match status" value="2"/>
</dbReference>
<dbReference type="InterPro" id="IPR032675">
    <property type="entry name" value="LRR_dom_sf"/>
</dbReference>
<keyword evidence="1" id="KW-0433">Leucine-rich repeat</keyword>
<dbReference type="PANTHER" id="PTHR48051:SF1">
    <property type="entry name" value="RAS SUPPRESSOR PROTEIN 1"/>
    <property type="match status" value="1"/>
</dbReference>
<proteinExistence type="predicted"/>
<gene>
    <name evidence="5" type="primary">sspH2</name>
    <name evidence="5" type="ORF">MAQ5080_01460</name>
</gene>
<keyword evidence="3" id="KW-0067">ATP-binding</keyword>
<dbReference type="GO" id="GO:0004672">
    <property type="term" value="F:protein kinase activity"/>
    <property type="evidence" value="ECO:0007669"/>
    <property type="project" value="InterPro"/>
</dbReference>
<dbReference type="PANTHER" id="PTHR48051">
    <property type="match status" value="1"/>
</dbReference>
<keyword evidence="6" id="KW-1185">Reference proteome</keyword>
<dbReference type="Gene3D" id="1.10.510.10">
    <property type="entry name" value="Transferase(Phosphotransferase) domain 1"/>
    <property type="match status" value="1"/>
</dbReference>
<dbReference type="SMART" id="SM00369">
    <property type="entry name" value="LRR_TYP"/>
    <property type="match status" value="4"/>
</dbReference>
<dbReference type="InterPro" id="IPR001611">
    <property type="entry name" value="Leu-rich_rpt"/>
</dbReference>
<dbReference type="Gene3D" id="3.30.200.20">
    <property type="entry name" value="Phosphorylase Kinase, domain 1"/>
    <property type="match status" value="1"/>
</dbReference>
<sequence>MHTLEQLRRGDYQGATHLKLSEQLSEFPKEIYTLADTLEVLDLSDNQLTELPSDFACLTKLRIFFASNNPFEQVPEVLGQMPELEMIGFKSCQIKTVSEHCLPACTRWLILTDNQIAALPDAIGRLTRLEKLMLAGNAIRELPHTFANLTNLRLLRLAANQLEAFPEILLTLPQLAWLAFSGNPFCAPRDEHSDFTQVAAVDLALHEVLGQGASGLISRATWTHNGNGLADDVAVKVYKGGITSDGYPQDELDACLTVGAHENLVKPLAHIHEPDCAALLMALIPADYHNLGQPPSLVSCTRDTFTQGQSFSAEQADFIIAQMRAVVAHLENKQVSHGDLYAHNVLINQDSHILFGDFGAASKYHHLTPAQQAGIRRMERRALAYFEEDILGLVTH</sequence>
<dbReference type="InterPro" id="IPR011009">
    <property type="entry name" value="Kinase-like_dom_sf"/>
</dbReference>
<dbReference type="OrthoDB" id="8532199at2"/>
<dbReference type="InterPro" id="IPR003591">
    <property type="entry name" value="Leu-rich_rpt_typical-subtyp"/>
</dbReference>
<dbReference type="Pfam" id="PF13855">
    <property type="entry name" value="LRR_8"/>
    <property type="match status" value="1"/>
</dbReference>
<dbReference type="PROSITE" id="PS00107">
    <property type="entry name" value="PROTEIN_KINASE_ATP"/>
    <property type="match status" value="1"/>
</dbReference>
<dbReference type="GO" id="GO:0005737">
    <property type="term" value="C:cytoplasm"/>
    <property type="evidence" value="ECO:0007669"/>
    <property type="project" value="TreeGrafter"/>
</dbReference>
<evidence type="ECO:0000313" key="5">
    <source>
        <dbReference type="EMBL" id="SBS29645.1"/>
    </source>
</evidence>
<evidence type="ECO:0000256" key="1">
    <source>
        <dbReference type="ARBA" id="ARBA00022614"/>
    </source>
</evidence>
<keyword evidence="3" id="KW-0547">Nucleotide-binding</keyword>
<reference evidence="5 6" key="1">
    <citation type="submission" date="2016-06" db="EMBL/GenBank/DDBJ databases">
        <authorList>
            <person name="Kjaerup R.B."/>
            <person name="Dalgaard T.S."/>
            <person name="Juul-Madsen H.R."/>
        </authorList>
    </citation>
    <scope>NUCLEOTIDE SEQUENCE [LARGE SCALE GENOMIC DNA]</scope>
    <source>
        <strain evidence="5 6">CECT 5080</strain>
    </source>
</reference>
<dbReference type="Pfam" id="PF00560">
    <property type="entry name" value="LRR_1"/>
    <property type="match status" value="1"/>
</dbReference>
<protein>
    <submittedName>
        <fullName evidence="5">E3 ubiquitin-protein ligase sspH2</fullName>
        <ecNumber evidence="5">6.3.2.-</ecNumber>
    </submittedName>
</protein>
<accession>A0A1A8TBU2</accession>
<dbReference type="SUPFAM" id="SSF52058">
    <property type="entry name" value="L domain-like"/>
    <property type="match status" value="1"/>
</dbReference>
<dbReference type="STRING" id="295068.MAQ5080_01460"/>
<dbReference type="InterPro" id="IPR050216">
    <property type="entry name" value="LRR_domain-containing"/>
</dbReference>
<dbReference type="RefSeq" id="WP_067208130.1">
    <property type="nucleotide sequence ID" value="NZ_FLOC01000007.1"/>
</dbReference>
<dbReference type="EMBL" id="FLOC01000007">
    <property type="protein sequence ID" value="SBS29645.1"/>
    <property type="molecule type" value="Genomic_DNA"/>
</dbReference>
<dbReference type="Proteomes" id="UP000092627">
    <property type="component" value="Unassembled WGS sequence"/>
</dbReference>
<organism evidence="5 6">
    <name type="scientific">Marinomonas aquimarina</name>
    <dbReference type="NCBI Taxonomy" id="295068"/>
    <lineage>
        <taxon>Bacteria</taxon>
        <taxon>Pseudomonadati</taxon>
        <taxon>Pseudomonadota</taxon>
        <taxon>Gammaproteobacteria</taxon>
        <taxon>Oceanospirillales</taxon>
        <taxon>Oceanospirillaceae</taxon>
        <taxon>Marinomonas</taxon>
    </lineage>
</organism>
<evidence type="ECO:0000256" key="2">
    <source>
        <dbReference type="ARBA" id="ARBA00022737"/>
    </source>
</evidence>
<dbReference type="GO" id="GO:0005524">
    <property type="term" value="F:ATP binding"/>
    <property type="evidence" value="ECO:0007669"/>
    <property type="project" value="UniProtKB-UniRule"/>
</dbReference>
<dbReference type="Pfam" id="PF07714">
    <property type="entry name" value="PK_Tyr_Ser-Thr"/>
    <property type="match status" value="1"/>
</dbReference>
<feature type="binding site" evidence="3">
    <location>
        <position position="236"/>
    </location>
    <ligand>
        <name>ATP</name>
        <dbReference type="ChEBI" id="CHEBI:30616"/>
    </ligand>
</feature>
<keyword evidence="2" id="KW-0677">Repeat</keyword>
<name>A0A1A8TBU2_9GAMM</name>